<gene>
    <name evidence="2" type="ORF">ESV85_15195</name>
</gene>
<dbReference type="Pfam" id="PF05016">
    <property type="entry name" value="ParE_toxin"/>
    <property type="match status" value="1"/>
</dbReference>
<dbReference type="InterPro" id="IPR007712">
    <property type="entry name" value="RelE/ParE_toxin"/>
</dbReference>
<dbReference type="EMBL" id="VORW01000012">
    <property type="protein sequence ID" value="TXE07541.1"/>
    <property type="molecule type" value="Genomic_DNA"/>
</dbReference>
<comment type="caution">
    <text evidence="2">The sequence shown here is derived from an EMBL/GenBank/DDBJ whole genome shotgun (WGS) entry which is preliminary data.</text>
</comment>
<dbReference type="AlphaFoldDB" id="A0A5C7AGK1"/>
<dbReference type="RefSeq" id="WP_146919028.1">
    <property type="nucleotide sequence ID" value="NZ_VORW01000012.1"/>
</dbReference>
<proteinExistence type="predicted"/>
<evidence type="ECO:0000313" key="3">
    <source>
        <dbReference type="Proteomes" id="UP000321935"/>
    </source>
</evidence>
<keyword evidence="1" id="KW-1277">Toxin-antitoxin system</keyword>
<dbReference type="OrthoDB" id="1098070at2"/>
<evidence type="ECO:0000313" key="2">
    <source>
        <dbReference type="EMBL" id="TXE07541.1"/>
    </source>
</evidence>
<dbReference type="InterPro" id="IPR035093">
    <property type="entry name" value="RelE/ParE_toxin_dom_sf"/>
</dbReference>
<evidence type="ECO:0000256" key="1">
    <source>
        <dbReference type="ARBA" id="ARBA00022649"/>
    </source>
</evidence>
<name>A0A5C7AGK1_9BACT</name>
<organism evidence="2 3">
    <name type="scientific">Algoriphagus aquimarinus</name>
    <dbReference type="NCBI Taxonomy" id="237018"/>
    <lineage>
        <taxon>Bacteria</taxon>
        <taxon>Pseudomonadati</taxon>
        <taxon>Bacteroidota</taxon>
        <taxon>Cytophagia</taxon>
        <taxon>Cytophagales</taxon>
        <taxon>Cyclobacteriaceae</taxon>
        <taxon>Algoriphagus</taxon>
    </lineage>
</organism>
<dbReference type="Proteomes" id="UP000321935">
    <property type="component" value="Unassembled WGS sequence"/>
</dbReference>
<sequence length="104" mass="12267">MAKREVIWTKTADLQFVGVLEYWVIRNKSPNYSKKLVKLVSRKTNQISKKPFIYKSTDFKSIRVASMGNFSIYYKVTDEQIIIVAFWDNRQDPQKLFKALLSVQ</sequence>
<dbReference type="Gene3D" id="3.30.2310.20">
    <property type="entry name" value="RelE-like"/>
    <property type="match status" value="1"/>
</dbReference>
<protein>
    <submittedName>
        <fullName evidence="2">Type II toxin-antitoxin system RelE/ParE family toxin</fullName>
    </submittedName>
</protein>
<reference evidence="2 3" key="1">
    <citation type="submission" date="2019-08" db="EMBL/GenBank/DDBJ databases">
        <title>Genomes sequence of Algoriphagus aquimarinus ACAM450.</title>
        <authorList>
            <person name="Bowman J.P."/>
        </authorList>
    </citation>
    <scope>NUCLEOTIDE SEQUENCE [LARGE SCALE GENOMIC DNA]</scope>
    <source>
        <strain evidence="2 3">ACAM 450</strain>
    </source>
</reference>
<accession>A0A5C7AGK1</accession>